<dbReference type="AlphaFoldDB" id="A0A5B7ANF7"/>
<dbReference type="EMBL" id="GHES01027066">
    <property type="protein sequence ID" value="MPA57625.1"/>
    <property type="molecule type" value="Transcribed_RNA"/>
</dbReference>
<dbReference type="GO" id="GO:0000976">
    <property type="term" value="F:transcription cis-regulatory region binding"/>
    <property type="evidence" value="ECO:0007669"/>
    <property type="project" value="UniProtKB-ARBA"/>
</dbReference>
<dbReference type="InterPro" id="IPR001356">
    <property type="entry name" value="HD"/>
</dbReference>
<dbReference type="GO" id="GO:0045893">
    <property type="term" value="P:positive regulation of DNA-templated transcription"/>
    <property type="evidence" value="ECO:0007669"/>
    <property type="project" value="TreeGrafter"/>
</dbReference>
<keyword evidence="6 8" id="KW-0539">Nucleus</keyword>
<dbReference type="Gene3D" id="1.10.10.60">
    <property type="entry name" value="Homeodomain-like"/>
    <property type="match status" value="1"/>
</dbReference>
<accession>A0A5B7ANF7</accession>
<feature type="DNA-binding region" description="Homeobox" evidence="8">
    <location>
        <begin position="88"/>
        <end position="147"/>
    </location>
</feature>
<keyword evidence="5 10" id="KW-0804">Transcription</keyword>
<dbReference type="InterPro" id="IPR003106">
    <property type="entry name" value="Leu_zip_homeo"/>
</dbReference>
<reference evidence="13" key="1">
    <citation type="submission" date="2019-08" db="EMBL/GenBank/DDBJ databases">
        <title>Reference gene set and small RNA set construction with multiple tissues from Davidia involucrata Baill.</title>
        <authorList>
            <person name="Yang H."/>
            <person name="Zhou C."/>
            <person name="Li G."/>
            <person name="Wang J."/>
            <person name="Gao P."/>
            <person name="Wang M."/>
            <person name="Wang R."/>
            <person name="Zhao Y."/>
        </authorList>
    </citation>
    <scope>NUCLEOTIDE SEQUENCE</scope>
    <source>
        <tissue evidence="13">Mixed with DoveR01_LX</tissue>
    </source>
</reference>
<evidence type="ECO:0000256" key="5">
    <source>
        <dbReference type="ARBA" id="ARBA00023163"/>
    </source>
</evidence>
<dbReference type="PANTHER" id="PTHR24326">
    <property type="entry name" value="HOMEOBOX-LEUCINE ZIPPER PROTEIN"/>
    <property type="match status" value="1"/>
</dbReference>
<dbReference type="PANTHER" id="PTHR24326:SF606">
    <property type="entry name" value="HOMEOBOX-LEUCINE ZIPPER PROTEIN ATHB-54"/>
    <property type="match status" value="1"/>
</dbReference>
<proteinExistence type="inferred from homology"/>
<comment type="similarity">
    <text evidence="7 10">Belongs to the HD-ZIP homeobox family. Class I subfamily.</text>
</comment>
<evidence type="ECO:0000256" key="2">
    <source>
        <dbReference type="ARBA" id="ARBA00023015"/>
    </source>
</evidence>
<gene>
    <name evidence="13" type="ORF">Din_027066</name>
</gene>
<protein>
    <recommendedName>
        <fullName evidence="10">Homeobox-leucine zipper protein</fullName>
    </recommendedName>
    <alternativeName>
        <fullName evidence="10">HD-ZIP protein</fullName>
    </alternativeName>
    <alternativeName>
        <fullName evidence="10">Homeodomain transcription factor</fullName>
    </alternativeName>
</protein>
<dbReference type="GO" id="GO:0005634">
    <property type="term" value="C:nucleus"/>
    <property type="evidence" value="ECO:0007669"/>
    <property type="project" value="UniProtKB-SubCell"/>
</dbReference>
<evidence type="ECO:0000256" key="7">
    <source>
        <dbReference type="ARBA" id="ARBA00025748"/>
    </source>
</evidence>
<evidence type="ECO:0000259" key="12">
    <source>
        <dbReference type="PROSITE" id="PS50071"/>
    </source>
</evidence>
<evidence type="ECO:0000256" key="11">
    <source>
        <dbReference type="SAM" id="Coils"/>
    </source>
</evidence>
<dbReference type="InterPro" id="IPR009057">
    <property type="entry name" value="Homeodomain-like_sf"/>
</dbReference>
<dbReference type="PROSITE" id="PS00027">
    <property type="entry name" value="HOMEOBOX_1"/>
    <property type="match status" value="1"/>
</dbReference>
<keyword evidence="11" id="KW-0175">Coiled coil</keyword>
<evidence type="ECO:0000256" key="3">
    <source>
        <dbReference type="ARBA" id="ARBA00023125"/>
    </source>
</evidence>
<organism evidence="13">
    <name type="scientific">Davidia involucrata</name>
    <name type="common">Dove tree</name>
    <dbReference type="NCBI Taxonomy" id="16924"/>
    <lineage>
        <taxon>Eukaryota</taxon>
        <taxon>Viridiplantae</taxon>
        <taxon>Streptophyta</taxon>
        <taxon>Embryophyta</taxon>
        <taxon>Tracheophyta</taxon>
        <taxon>Spermatophyta</taxon>
        <taxon>Magnoliopsida</taxon>
        <taxon>eudicotyledons</taxon>
        <taxon>Gunneridae</taxon>
        <taxon>Pentapetalae</taxon>
        <taxon>asterids</taxon>
        <taxon>Cornales</taxon>
        <taxon>Nyssaceae</taxon>
        <taxon>Davidia</taxon>
    </lineage>
</organism>
<comment type="subcellular location">
    <subcellularLocation>
        <location evidence="1 8 9">Nucleus</location>
    </subcellularLocation>
</comment>
<dbReference type="FunFam" id="1.10.10.60:FF:000144">
    <property type="entry name" value="homeobox-leucine zipper protein ATHB-6-like"/>
    <property type="match status" value="1"/>
</dbReference>
<name>A0A5B7ANF7_DAVIN</name>
<feature type="domain" description="Homeobox" evidence="12">
    <location>
        <begin position="86"/>
        <end position="146"/>
    </location>
</feature>
<keyword evidence="2 10" id="KW-0805">Transcription regulation</keyword>
<dbReference type="InterPro" id="IPR045224">
    <property type="entry name" value="HDZip_class_I_plant"/>
</dbReference>
<evidence type="ECO:0000256" key="1">
    <source>
        <dbReference type="ARBA" id="ARBA00004123"/>
    </source>
</evidence>
<dbReference type="Pfam" id="PF02183">
    <property type="entry name" value="HALZ"/>
    <property type="match status" value="1"/>
</dbReference>
<feature type="coiled-coil region" evidence="11">
    <location>
        <begin position="145"/>
        <end position="186"/>
    </location>
</feature>
<dbReference type="GO" id="GO:0000981">
    <property type="term" value="F:DNA-binding transcription factor activity, RNA polymerase II-specific"/>
    <property type="evidence" value="ECO:0007669"/>
    <property type="project" value="UniProtKB-UniRule"/>
</dbReference>
<evidence type="ECO:0000256" key="8">
    <source>
        <dbReference type="PROSITE-ProRule" id="PRU00108"/>
    </source>
</evidence>
<dbReference type="PRINTS" id="PR00031">
    <property type="entry name" value="HTHREPRESSR"/>
</dbReference>
<dbReference type="SMART" id="SM00389">
    <property type="entry name" value="HOX"/>
    <property type="match status" value="1"/>
</dbReference>
<evidence type="ECO:0000313" key="13">
    <source>
        <dbReference type="EMBL" id="MPA57625.1"/>
    </source>
</evidence>
<evidence type="ECO:0000256" key="4">
    <source>
        <dbReference type="ARBA" id="ARBA00023155"/>
    </source>
</evidence>
<dbReference type="SUPFAM" id="SSF46689">
    <property type="entry name" value="Homeodomain-like"/>
    <property type="match status" value="1"/>
</dbReference>
<comment type="function">
    <text evidence="10">Transcription factor.</text>
</comment>
<dbReference type="Pfam" id="PF00046">
    <property type="entry name" value="Homeodomain"/>
    <property type="match status" value="1"/>
</dbReference>
<sequence>MEGGSRVYGGSNMTVILQNDRLPCSSEVLESLWLSNSSPSFHGDSGSGSTSMVNFGDVRGGNTRDGSLFPLLDIEENGNEDYDVCFHQPEKKRRLRADQVQFLERTFEVENKLEPERKVQLAKELGLQPRQVAIWFQNRRSRFKTKQLEKDYDSLKASHDKLKADYDNLLKEKENLKNEVLLLTDKLLLREKEKANSEPFDPTEPMNAVSENLSNVPPIVVCKQEDASSAKSDVFYSDQSDSSQDEEDNLSRTLLRPTRFPKLEECFYCDLPANCCNLGLPIEDQPSWFWPD</sequence>
<evidence type="ECO:0000256" key="10">
    <source>
        <dbReference type="RuleBase" id="RU369038"/>
    </source>
</evidence>
<dbReference type="PROSITE" id="PS50071">
    <property type="entry name" value="HOMEOBOX_2"/>
    <property type="match status" value="1"/>
</dbReference>
<evidence type="ECO:0000256" key="9">
    <source>
        <dbReference type="RuleBase" id="RU000682"/>
    </source>
</evidence>
<keyword evidence="4 8" id="KW-0371">Homeobox</keyword>
<keyword evidence="3 8" id="KW-0238">DNA-binding</keyword>
<dbReference type="CDD" id="cd00086">
    <property type="entry name" value="homeodomain"/>
    <property type="match status" value="1"/>
</dbReference>
<dbReference type="InterPro" id="IPR017970">
    <property type="entry name" value="Homeobox_CS"/>
</dbReference>
<evidence type="ECO:0000256" key="6">
    <source>
        <dbReference type="ARBA" id="ARBA00023242"/>
    </source>
</evidence>
<dbReference type="InterPro" id="IPR000047">
    <property type="entry name" value="HTH_motif"/>
</dbReference>